<dbReference type="SUPFAM" id="SSF51735">
    <property type="entry name" value="NAD(P)-binding Rossmann-fold domains"/>
    <property type="match status" value="1"/>
</dbReference>
<feature type="domain" description="Fatty acyl-CoA reductase C-terminal" evidence="5">
    <location>
        <begin position="563"/>
        <end position="631"/>
    </location>
</feature>
<protein>
    <recommendedName>
        <fullName evidence="4">Fatty acyl-CoA reductase</fullName>
        <ecNumber evidence="4">1.2.1.84</ecNumber>
    </recommendedName>
</protein>
<dbReference type="Gene3D" id="3.40.50.720">
    <property type="entry name" value="NAD(P)-binding Rossmann-like Domain"/>
    <property type="match status" value="1"/>
</dbReference>
<dbReference type="CDD" id="cd05236">
    <property type="entry name" value="FAR-N_SDR_e"/>
    <property type="match status" value="1"/>
</dbReference>
<dbReference type="GO" id="GO:0035336">
    <property type="term" value="P:long-chain fatty-acyl-CoA metabolic process"/>
    <property type="evidence" value="ECO:0007669"/>
    <property type="project" value="TreeGrafter"/>
</dbReference>
<dbReference type="InterPro" id="IPR026055">
    <property type="entry name" value="FAR"/>
</dbReference>
<dbReference type="CDD" id="cd09071">
    <property type="entry name" value="FAR_C"/>
    <property type="match status" value="1"/>
</dbReference>
<keyword evidence="2 4" id="KW-0444">Lipid biosynthesis</keyword>
<comment type="caution">
    <text evidence="7">The sequence shown here is derived from an EMBL/GenBank/DDBJ whole genome shotgun (WGS) entry which is preliminary data.</text>
</comment>
<keyword evidence="4" id="KW-0521">NADP</keyword>
<proteinExistence type="inferred from homology"/>
<dbReference type="GO" id="GO:0102965">
    <property type="term" value="F:alcohol-forming long-chain fatty acyl-CoA reductase activity"/>
    <property type="evidence" value="ECO:0007669"/>
    <property type="project" value="UniProtKB-EC"/>
</dbReference>
<comment type="similarity">
    <text evidence="1 4">Belongs to the fatty acyl-CoA reductase family.</text>
</comment>
<evidence type="ECO:0000256" key="2">
    <source>
        <dbReference type="ARBA" id="ARBA00022516"/>
    </source>
</evidence>
<feature type="domain" description="Thioester reductase (TE)" evidence="6">
    <location>
        <begin position="126"/>
        <end position="422"/>
    </location>
</feature>
<dbReference type="GO" id="GO:0010345">
    <property type="term" value="P:suberin biosynthetic process"/>
    <property type="evidence" value="ECO:0007669"/>
    <property type="project" value="TreeGrafter"/>
</dbReference>
<dbReference type="AlphaFoldDB" id="A0AA38TQ77"/>
<evidence type="ECO:0000259" key="5">
    <source>
        <dbReference type="Pfam" id="PF03015"/>
    </source>
</evidence>
<keyword evidence="8" id="KW-1185">Reference proteome</keyword>
<comment type="function">
    <text evidence="4">Catalyzes the reduction of fatty acyl-CoA to fatty alcohols.</text>
</comment>
<dbReference type="InterPro" id="IPR033640">
    <property type="entry name" value="FAR_C"/>
</dbReference>
<dbReference type="Pfam" id="PF07993">
    <property type="entry name" value="NAD_binding_4"/>
    <property type="match status" value="1"/>
</dbReference>
<dbReference type="EC" id="1.2.1.84" evidence="4"/>
<gene>
    <name evidence="7" type="ORF">OSB04_013554</name>
</gene>
<dbReference type="EMBL" id="JARYMX010000003">
    <property type="protein sequence ID" value="KAJ9558940.1"/>
    <property type="molecule type" value="Genomic_DNA"/>
</dbReference>
<sequence length="631" mass="70150">MMGTMSLGGSSFSPSIVIERNGVGNNNLVGGNEKNWPWLLLGKKQIKCLLKCHRGNNVVVSSSVVSVKRSVSVSAEPGTAVLDTESLVLAPNDKELLPYNSGQSVMDLNENGIGIVSILKGKRFFVTGATGFLGKEKILRTVPDVGKIYLLIKAKDMDAAMERLKNEIINTELFKSLQQAYGKSYQSFMLSKLVPVIGNVCESNLGLDEDAAEVIAKDVDIIVNSAANTTFDERYDVALDINTGGPSRLMSFAKKCKKLNLFLQISTAYVNGQRQGRIMERPFNAGESIARESLIYGNQEVMTIPKLIVEDEIKLVLESKQAFGENAIAQKLKELGLERAKLYGWQDTYVFTKAMGEMMINKMGGDIPIVIIRPSVIESTYKEPFPGWMEGNRMMDPIVLYYGKGQLSGFLVDPNGVLDVVSPFLDWCSHFCVFISLILFDKPCTPPNRLQVPADMVVNATLAAMAKHVSGGKSEENYVYQIASSVVNPLVFKDLARLLYEHFNSSPCLDLKGRPVNVPIMQLYRSMEDFSAHLWKDAINRTGLTASASTNKGKFSLKLENICRKSVEQAKYLANIYEPYTFYGGRFDNSNTQKLMGMMSEEEKRTFGFDVGKIDWRDYISNVHIPGLRRH</sequence>
<evidence type="ECO:0000256" key="3">
    <source>
        <dbReference type="ARBA" id="ARBA00023098"/>
    </source>
</evidence>
<evidence type="ECO:0000256" key="1">
    <source>
        <dbReference type="ARBA" id="ARBA00005928"/>
    </source>
</evidence>
<dbReference type="Proteomes" id="UP001172457">
    <property type="component" value="Chromosome 3"/>
</dbReference>
<dbReference type="PANTHER" id="PTHR11011:SF45">
    <property type="entry name" value="FATTY ACYL-COA REDUCTASE CG8306-RELATED"/>
    <property type="match status" value="1"/>
</dbReference>
<keyword evidence="4" id="KW-0560">Oxidoreductase</keyword>
<dbReference type="InterPro" id="IPR013120">
    <property type="entry name" value="FAR_NAD-bd"/>
</dbReference>
<evidence type="ECO:0000259" key="6">
    <source>
        <dbReference type="Pfam" id="PF07993"/>
    </source>
</evidence>
<dbReference type="InterPro" id="IPR036291">
    <property type="entry name" value="NAD(P)-bd_dom_sf"/>
</dbReference>
<accession>A0AA38TQ77</accession>
<dbReference type="PANTHER" id="PTHR11011">
    <property type="entry name" value="MALE STERILITY PROTEIN 2-RELATED"/>
    <property type="match status" value="1"/>
</dbReference>
<comment type="catalytic activity">
    <reaction evidence="4">
        <text>a long-chain fatty acyl-CoA + 2 NADPH + 2 H(+) = a long-chain primary fatty alcohol + 2 NADP(+) + CoA</text>
        <dbReference type="Rhea" id="RHEA:52716"/>
        <dbReference type="ChEBI" id="CHEBI:15378"/>
        <dbReference type="ChEBI" id="CHEBI:57287"/>
        <dbReference type="ChEBI" id="CHEBI:57783"/>
        <dbReference type="ChEBI" id="CHEBI:58349"/>
        <dbReference type="ChEBI" id="CHEBI:77396"/>
        <dbReference type="ChEBI" id="CHEBI:83139"/>
        <dbReference type="EC" id="1.2.1.84"/>
    </reaction>
</comment>
<reference evidence="7" key="1">
    <citation type="submission" date="2023-03" db="EMBL/GenBank/DDBJ databases">
        <title>Chromosome-scale reference genome and RAD-based genetic map of yellow starthistle (Centaurea solstitialis) reveal putative structural variation and QTLs associated with invader traits.</title>
        <authorList>
            <person name="Reatini B."/>
            <person name="Cang F.A."/>
            <person name="Jiang Q."/>
            <person name="Mckibben M.T.W."/>
            <person name="Barker M.S."/>
            <person name="Rieseberg L.H."/>
            <person name="Dlugosch K.M."/>
        </authorList>
    </citation>
    <scope>NUCLEOTIDE SEQUENCE</scope>
    <source>
        <strain evidence="7">CAN-66</strain>
        <tissue evidence="7">Leaf</tissue>
    </source>
</reference>
<evidence type="ECO:0000256" key="4">
    <source>
        <dbReference type="RuleBase" id="RU363097"/>
    </source>
</evidence>
<dbReference type="Pfam" id="PF03015">
    <property type="entry name" value="Sterile"/>
    <property type="match status" value="1"/>
</dbReference>
<evidence type="ECO:0000313" key="8">
    <source>
        <dbReference type="Proteomes" id="UP001172457"/>
    </source>
</evidence>
<organism evidence="7 8">
    <name type="scientific">Centaurea solstitialis</name>
    <name type="common">yellow star-thistle</name>
    <dbReference type="NCBI Taxonomy" id="347529"/>
    <lineage>
        <taxon>Eukaryota</taxon>
        <taxon>Viridiplantae</taxon>
        <taxon>Streptophyta</taxon>
        <taxon>Embryophyta</taxon>
        <taxon>Tracheophyta</taxon>
        <taxon>Spermatophyta</taxon>
        <taxon>Magnoliopsida</taxon>
        <taxon>eudicotyledons</taxon>
        <taxon>Gunneridae</taxon>
        <taxon>Pentapetalae</taxon>
        <taxon>asterids</taxon>
        <taxon>campanulids</taxon>
        <taxon>Asterales</taxon>
        <taxon>Asteraceae</taxon>
        <taxon>Carduoideae</taxon>
        <taxon>Cardueae</taxon>
        <taxon>Centaureinae</taxon>
        <taxon>Centaurea</taxon>
    </lineage>
</organism>
<keyword evidence="3 4" id="KW-0443">Lipid metabolism</keyword>
<name>A0AA38TQ77_9ASTR</name>
<dbReference type="GO" id="GO:0080019">
    <property type="term" value="F:alcohol-forming very long-chain fatty acyl-CoA reductase activity"/>
    <property type="evidence" value="ECO:0007669"/>
    <property type="project" value="InterPro"/>
</dbReference>
<feature type="non-terminal residue" evidence="7">
    <location>
        <position position="1"/>
    </location>
</feature>
<evidence type="ECO:0000313" key="7">
    <source>
        <dbReference type="EMBL" id="KAJ9558940.1"/>
    </source>
</evidence>